<dbReference type="EMBL" id="LIAE01007739">
    <property type="protein sequence ID" value="PAV77253.1"/>
    <property type="molecule type" value="Genomic_DNA"/>
</dbReference>
<organism evidence="2 3">
    <name type="scientific">Diploscapter pachys</name>
    <dbReference type="NCBI Taxonomy" id="2018661"/>
    <lineage>
        <taxon>Eukaryota</taxon>
        <taxon>Metazoa</taxon>
        <taxon>Ecdysozoa</taxon>
        <taxon>Nematoda</taxon>
        <taxon>Chromadorea</taxon>
        <taxon>Rhabditida</taxon>
        <taxon>Rhabditina</taxon>
        <taxon>Rhabditomorpha</taxon>
        <taxon>Rhabditoidea</taxon>
        <taxon>Rhabditidae</taxon>
        <taxon>Diploscapter</taxon>
    </lineage>
</organism>
<evidence type="ECO:0000256" key="1">
    <source>
        <dbReference type="SAM" id="MobiDB-lite"/>
    </source>
</evidence>
<keyword evidence="3" id="KW-1185">Reference proteome</keyword>
<reference evidence="2 3" key="1">
    <citation type="journal article" date="2017" name="Curr. Biol.">
        <title>Genome architecture and evolution of a unichromosomal asexual nematode.</title>
        <authorList>
            <person name="Fradin H."/>
            <person name="Zegar C."/>
            <person name="Gutwein M."/>
            <person name="Lucas J."/>
            <person name="Kovtun M."/>
            <person name="Corcoran D."/>
            <person name="Baugh L.R."/>
            <person name="Kiontke K."/>
            <person name="Gunsalus K."/>
            <person name="Fitch D.H."/>
            <person name="Piano F."/>
        </authorList>
    </citation>
    <scope>NUCLEOTIDE SEQUENCE [LARGE SCALE GENOMIC DNA]</scope>
    <source>
        <strain evidence="2">PF1309</strain>
    </source>
</reference>
<gene>
    <name evidence="2" type="ORF">WR25_17914</name>
</gene>
<evidence type="ECO:0000313" key="2">
    <source>
        <dbReference type="EMBL" id="PAV77253.1"/>
    </source>
</evidence>
<feature type="compositionally biased region" description="Polar residues" evidence="1">
    <location>
        <begin position="59"/>
        <end position="74"/>
    </location>
</feature>
<accession>A0A2A2KTW9</accession>
<proteinExistence type="predicted"/>
<sequence length="109" mass="12596">MATDLLSLIKTEQTQNIEWTHDGIGWRPRSTGPPVLTETKKSSSNKVGLSKSWVADQTIPKSKPTSRSCRSQSVPDFFQPPDWLPSYEYLLEFWLKVFSSEDHQQKRRD</sequence>
<comment type="caution">
    <text evidence="2">The sequence shown here is derived from an EMBL/GenBank/DDBJ whole genome shotgun (WGS) entry which is preliminary data.</text>
</comment>
<name>A0A2A2KTW9_9BILA</name>
<protein>
    <submittedName>
        <fullName evidence="2">Uncharacterized protein</fullName>
    </submittedName>
</protein>
<dbReference type="AlphaFoldDB" id="A0A2A2KTW9"/>
<dbReference type="Proteomes" id="UP000218231">
    <property type="component" value="Unassembled WGS sequence"/>
</dbReference>
<evidence type="ECO:0000313" key="3">
    <source>
        <dbReference type="Proteomes" id="UP000218231"/>
    </source>
</evidence>
<feature type="region of interest" description="Disordered" evidence="1">
    <location>
        <begin position="22"/>
        <end position="75"/>
    </location>
</feature>